<dbReference type="RefSeq" id="WP_268608633.1">
    <property type="nucleotide sequence ID" value="NZ_CP113797.1"/>
</dbReference>
<proteinExistence type="predicted"/>
<evidence type="ECO:0000313" key="2">
    <source>
        <dbReference type="EMBL" id="WAL59072.1"/>
    </source>
</evidence>
<evidence type="ECO:0008006" key="4">
    <source>
        <dbReference type="Google" id="ProtNLM"/>
    </source>
</evidence>
<gene>
    <name evidence="2" type="ORF">OXH18_18105</name>
</gene>
<feature type="compositionally biased region" description="Low complexity" evidence="1">
    <location>
        <begin position="177"/>
        <end position="193"/>
    </location>
</feature>
<dbReference type="EMBL" id="CP113797">
    <property type="protein sequence ID" value="WAL59072.1"/>
    <property type="molecule type" value="Genomic_DNA"/>
</dbReference>
<protein>
    <recommendedName>
        <fullName evidence="4">Excalibur calcium-binding domain-containing protein</fullName>
    </recommendedName>
</protein>
<evidence type="ECO:0000256" key="1">
    <source>
        <dbReference type="SAM" id="MobiDB-lite"/>
    </source>
</evidence>
<dbReference type="Proteomes" id="UP001163152">
    <property type="component" value="Chromosome"/>
</dbReference>
<reference evidence="2" key="1">
    <citation type="submission" date="2022-12" db="EMBL/GenBank/DDBJ databases">
        <title>Polyphasic identification of a Novel Hot-Spring Cyanobacterium Ocullathermofonsia sinensis gen nov. sp. nov. and Genomic Insights on its Adaptations to the Thermal Habitat.</title>
        <authorList>
            <person name="Daroch M."/>
            <person name="Tang J."/>
            <person name="Jiang Y."/>
        </authorList>
    </citation>
    <scope>NUCLEOTIDE SEQUENCE</scope>
    <source>
        <strain evidence="2">PKUAC-SCTA174</strain>
    </source>
</reference>
<keyword evidence="3" id="KW-1185">Reference proteome</keyword>
<feature type="region of interest" description="Disordered" evidence="1">
    <location>
        <begin position="153"/>
        <end position="193"/>
    </location>
</feature>
<evidence type="ECO:0000313" key="3">
    <source>
        <dbReference type="Proteomes" id="UP001163152"/>
    </source>
</evidence>
<organism evidence="2 3">
    <name type="scientific">Thermocoleostomius sinensis A174</name>
    <dbReference type="NCBI Taxonomy" id="2016057"/>
    <lineage>
        <taxon>Bacteria</taxon>
        <taxon>Bacillati</taxon>
        <taxon>Cyanobacteriota</taxon>
        <taxon>Cyanophyceae</taxon>
        <taxon>Oculatellales</taxon>
        <taxon>Oculatellaceae</taxon>
        <taxon>Thermocoleostomius</taxon>
    </lineage>
</organism>
<dbReference type="KEGG" id="tsin:OXH18_18105"/>
<dbReference type="AlphaFoldDB" id="A0A9E9C928"/>
<name>A0A9E9C928_9CYAN</name>
<accession>A0A9E9C928</accession>
<sequence>MKSLIAGVGFSVLTSSVGTGEIFELQPFIRLEPDSGAGTSQSQRSETIPDIPIPVIVESPTQTIEQPQIIETAKPVPFEALSFCDQLDAIARDGKSVAKFVINSGMLPEYDWAAKSQCQWHKEQVEVASYVAKHPAAAIVETVVYIYQDMQPKKGSTENSESAVTTVDAADSRAKTETVVTSEPSTEAEAAEPACEPSYPDFCIPPNLENLDCRTLGRRGFRVVGKDPYNFDVDRDWVGCE</sequence>